<gene>
    <name evidence="2" type="ORF">OJF2_74810</name>
</gene>
<dbReference type="AlphaFoldDB" id="A0A5B9WFV3"/>
<feature type="domain" description="DUF6985" evidence="1">
    <location>
        <begin position="61"/>
        <end position="172"/>
    </location>
</feature>
<sequence length="188" mass="20559">MNQETLDQAPFPVLKWDHYGWAGEVVLPSWAGFQARRDAYGGGSVGRPPDGTARLSIASLDSDARAHPTAEQVAAFRHLMDNEAEVADAVARALVEYCPGEAYNGDDDELMDVSEADDLRPLIGLSEVHVLDVFRDGFACVGFQFGCVWHEEHGAGVMTHRGRVIATGQADCSFLEWIAEQGLDRRRG</sequence>
<organism evidence="2 3">
    <name type="scientific">Aquisphaera giovannonii</name>
    <dbReference type="NCBI Taxonomy" id="406548"/>
    <lineage>
        <taxon>Bacteria</taxon>
        <taxon>Pseudomonadati</taxon>
        <taxon>Planctomycetota</taxon>
        <taxon>Planctomycetia</taxon>
        <taxon>Isosphaerales</taxon>
        <taxon>Isosphaeraceae</taxon>
        <taxon>Aquisphaera</taxon>
    </lineage>
</organism>
<proteinExistence type="predicted"/>
<protein>
    <recommendedName>
        <fullName evidence="1">DUF6985 domain-containing protein</fullName>
    </recommendedName>
</protein>
<evidence type="ECO:0000313" key="2">
    <source>
        <dbReference type="EMBL" id="QEH38871.1"/>
    </source>
</evidence>
<dbReference type="RefSeq" id="WP_148598259.1">
    <property type="nucleotide sequence ID" value="NZ_CP042997.1"/>
</dbReference>
<dbReference type="Proteomes" id="UP000324233">
    <property type="component" value="Chromosome"/>
</dbReference>
<evidence type="ECO:0000313" key="3">
    <source>
        <dbReference type="Proteomes" id="UP000324233"/>
    </source>
</evidence>
<dbReference type="InterPro" id="IPR054254">
    <property type="entry name" value="DUF6985"/>
</dbReference>
<dbReference type="KEGG" id="agv:OJF2_74810"/>
<keyword evidence="3" id="KW-1185">Reference proteome</keyword>
<reference evidence="2 3" key="1">
    <citation type="submission" date="2019-08" db="EMBL/GenBank/DDBJ databases">
        <title>Deep-cultivation of Planctomycetes and their phenomic and genomic characterization uncovers novel biology.</title>
        <authorList>
            <person name="Wiegand S."/>
            <person name="Jogler M."/>
            <person name="Boedeker C."/>
            <person name="Pinto D."/>
            <person name="Vollmers J."/>
            <person name="Rivas-Marin E."/>
            <person name="Kohn T."/>
            <person name="Peeters S.H."/>
            <person name="Heuer A."/>
            <person name="Rast P."/>
            <person name="Oberbeckmann S."/>
            <person name="Bunk B."/>
            <person name="Jeske O."/>
            <person name="Meyerdierks A."/>
            <person name="Storesund J.E."/>
            <person name="Kallscheuer N."/>
            <person name="Luecker S."/>
            <person name="Lage O.M."/>
            <person name="Pohl T."/>
            <person name="Merkel B.J."/>
            <person name="Hornburger P."/>
            <person name="Mueller R.-W."/>
            <person name="Bruemmer F."/>
            <person name="Labrenz M."/>
            <person name="Spormann A.M."/>
            <person name="Op den Camp H."/>
            <person name="Overmann J."/>
            <person name="Amann R."/>
            <person name="Jetten M.S.M."/>
            <person name="Mascher T."/>
            <person name="Medema M.H."/>
            <person name="Devos D.P."/>
            <person name="Kaster A.-K."/>
            <person name="Ovreas L."/>
            <person name="Rohde M."/>
            <person name="Galperin M.Y."/>
            <person name="Jogler C."/>
        </authorList>
    </citation>
    <scope>NUCLEOTIDE SEQUENCE [LARGE SCALE GENOMIC DNA]</scope>
    <source>
        <strain evidence="2 3">OJF2</strain>
    </source>
</reference>
<evidence type="ECO:0000259" key="1">
    <source>
        <dbReference type="Pfam" id="PF22481"/>
    </source>
</evidence>
<dbReference type="OrthoDB" id="251582at2"/>
<name>A0A5B9WFV3_9BACT</name>
<dbReference type="Pfam" id="PF22481">
    <property type="entry name" value="DUF6985"/>
    <property type="match status" value="1"/>
</dbReference>
<accession>A0A5B9WFV3</accession>
<dbReference type="EMBL" id="CP042997">
    <property type="protein sequence ID" value="QEH38871.1"/>
    <property type="molecule type" value="Genomic_DNA"/>
</dbReference>